<gene>
    <name evidence="9" type="ORF">PsYK624_097260</name>
</gene>
<evidence type="ECO:0000256" key="5">
    <source>
        <dbReference type="ARBA" id="ARBA00022691"/>
    </source>
</evidence>
<dbReference type="Proteomes" id="UP000703269">
    <property type="component" value="Unassembled WGS sequence"/>
</dbReference>
<keyword evidence="10" id="KW-1185">Reference proteome</keyword>
<evidence type="ECO:0000313" key="9">
    <source>
        <dbReference type="EMBL" id="GJE93567.1"/>
    </source>
</evidence>
<dbReference type="InterPro" id="IPR002877">
    <property type="entry name" value="RNA_MeTrfase_FtsJ_dom"/>
</dbReference>
<dbReference type="InterPro" id="IPR050082">
    <property type="entry name" value="RNA_methyltr_RlmE"/>
</dbReference>
<comment type="caution">
    <text evidence="9">The sequence shown here is derived from an EMBL/GenBank/DDBJ whole genome shotgun (WGS) entry which is preliminary data.</text>
</comment>
<accession>A0A9P3LGY9</accession>
<feature type="domain" description="Ribosomal RNA methyltransferase FtsJ" evidence="8">
    <location>
        <begin position="41"/>
        <end position="86"/>
    </location>
</feature>
<reference evidence="9 10" key="1">
    <citation type="submission" date="2021-08" db="EMBL/GenBank/DDBJ databases">
        <title>Draft Genome Sequence of Phanerochaete sordida strain YK-624.</title>
        <authorList>
            <person name="Mori T."/>
            <person name="Dohra H."/>
            <person name="Suzuki T."/>
            <person name="Kawagishi H."/>
            <person name="Hirai H."/>
        </authorList>
    </citation>
    <scope>NUCLEOTIDE SEQUENCE [LARGE SCALE GENOMIC DNA]</scope>
    <source>
        <strain evidence="9 10">YK-624</strain>
    </source>
</reference>
<dbReference type="Gene3D" id="3.40.50.150">
    <property type="entry name" value="Vaccinia Virus protein VP39"/>
    <property type="match status" value="1"/>
</dbReference>
<dbReference type="InterPro" id="IPR015507">
    <property type="entry name" value="rRNA-MeTfrase_E"/>
</dbReference>
<dbReference type="OrthoDB" id="20105at2759"/>
<name>A0A9P3LGY9_9APHY</name>
<keyword evidence="4" id="KW-0808">Transferase</keyword>
<dbReference type="PIRSF" id="PIRSF005461">
    <property type="entry name" value="23S_rRNA_mtase"/>
    <property type="match status" value="1"/>
</dbReference>
<evidence type="ECO:0000256" key="2">
    <source>
        <dbReference type="ARBA" id="ARBA00022552"/>
    </source>
</evidence>
<evidence type="ECO:0000256" key="1">
    <source>
        <dbReference type="ARBA" id="ARBA00009258"/>
    </source>
</evidence>
<comment type="similarity">
    <text evidence="1">Belongs to the class I-like SAM-binding methyltransferase superfamily. RNA methyltransferase RlmE family.</text>
</comment>
<keyword evidence="3 9" id="KW-0489">Methyltransferase</keyword>
<evidence type="ECO:0000256" key="3">
    <source>
        <dbReference type="ARBA" id="ARBA00022603"/>
    </source>
</evidence>
<evidence type="ECO:0000259" key="8">
    <source>
        <dbReference type="Pfam" id="PF01728"/>
    </source>
</evidence>
<evidence type="ECO:0000256" key="6">
    <source>
        <dbReference type="ARBA" id="ARBA00041184"/>
    </source>
</evidence>
<dbReference type="EMBL" id="BPQB01000033">
    <property type="protein sequence ID" value="GJE93567.1"/>
    <property type="molecule type" value="Genomic_DNA"/>
</dbReference>
<proteinExistence type="inferred from homology"/>
<dbReference type="GO" id="GO:0005739">
    <property type="term" value="C:mitochondrion"/>
    <property type="evidence" value="ECO:0007669"/>
    <property type="project" value="TreeGrafter"/>
</dbReference>
<dbReference type="AlphaFoldDB" id="A0A9P3LGY9"/>
<feature type="active site" description="Proton acceptor" evidence="7">
    <location>
        <position position="260"/>
    </location>
</feature>
<feature type="domain" description="Ribosomal RNA methyltransferase FtsJ" evidence="8">
    <location>
        <begin position="155"/>
        <end position="303"/>
    </location>
</feature>
<dbReference type="PANTHER" id="PTHR10920:SF18">
    <property type="entry name" value="RRNA METHYLTRANSFERASE 2, MITOCHONDRIAL"/>
    <property type="match status" value="1"/>
</dbReference>
<keyword evidence="2" id="KW-0698">rRNA processing</keyword>
<evidence type="ECO:0000256" key="4">
    <source>
        <dbReference type="ARBA" id="ARBA00022679"/>
    </source>
</evidence>
<organism evidence="9 10">
    <name type="scientific">Phanerochaete sordida</name>
    <dbReference type="NCBI Taxonomy" id="48140"/>
    <lineage>
        <taxon>Eukaryota</taxon>
        <taxon>Fungi</taxon>
        <taxon>Dikarya</taxon>
        <taxon>Basidiomycota</taxon>
        <taxon>Agaricomycotina</taxon>
        <taxon>Agaricomycetes</taxon>
        <taxon>Polyporales</taxon>
        <taxon>Phanerochaetaceae</taxon>
        <taxon>Phanerochaete</taxon>
    </lineage>
</organism>
<keyword evidence="5 7" id="KW-0949">S-adenosyl-L-methionine</keyword>
<dbReference type="PANTHER" id="PTHR10920">
    <property type="entry name" value="RIBOSOMAL RNA METHYLTRANSFERASE"/>
    <property type="match status" value="1"/>
</dbReference>
<dbReference type="HAMAP" id="MF_01547">
    <property type="entry name" value="RNA_methyltr_E"/>
    <property type="match status" value="1"/>
</dbReference>
<sequence length="310" mass="34212">MSFSASAVRHASKMNPSSRAWLARQFSDPFVKQRLAHPGQYRARSAFKLLELDAHYRFLARPDVRAVVDLGAAPGGWSQVVAGKLGWSLDAVLPAARTLRLTEAQRQDEALEGFGLARGAREASYGSWSQPGAPIRDDEDPLAYLNAEPEAPPKGRGVIVAVDLLPMQLIPGVKSLKADFLLPETHELIEGILVSSGIPSGRGGMVDIVLSDMAANFSGNSTADIESSLQICQSVLQFTKRHLRSEREIGRKKGGVLVLKHFQHPLLQQFREEELQPRFQSVIYHKPKSSRGESSEGYWVCMGWHGGHRW</sequence>
<dbReference type="Pfam" id="PF01728">
    <property type="entry name" value="FtsJ"/>
    <property type="match status" value="2"/>
</dbReference>
<protein>
    <recommendedName>
        <fullName evidence="6">rRNA methyltransferase 2, mitochondrial</fullName>
    </recommendedName>
</protein>
<dbReference type="InterPro" id="IPR029063">
    <property type="entry name" value="SAM-dependent_MTases_sf"/>
</dbReference>
<evidence type="ECO:0000256" key="7">
    <source>
        <dbReference type="PIRSR" id="PIRSR005461-1"/>
    </source>
</evidence>
<dbReference type="GO" id="GO:0008650">
    <property type="term" value="F:rRNA (uridine-2'-O-)-methyltransferase activity"/>
    <property type="evidence" value="ECO:0007669"/>
    <property type="project" value="TreeGrafter"/>
</dbReference>
<evidence type="ECO:0000313" key="10">
    <source>
        <dbReference type="Proteomes" id="UP000703269"/>
    </source>
</evidence>
<dbReference type="SUPFAM" id="SSF53335">
    <property type="entry name" value="S-adenosyl-L-methionine-dependent methyltransferases"/>
    <property type="match status" value="1"/>
</dbReference>